<dbReference type="EMBL" id="ATDP01000107">
    <property type="protein sequence ID" value="EQB11460.1"/>
    <property type="molecule type" value="Genomic_DNA"/>
</dbReference>
<keyword evidence="3" id="KW-1185">Reference proteome</keyword>
<protein>
    <submittedName>
        <fullName evidence="2">Uncharacterized protein</fullName>
    </submittedName>
</protein>
<gene>
    <name evidence="2" type="ORF">RLDS_23945</name>
</gene>
<feature type="compositionally biased region" description="Basic and acidic residues" evidence="1">
    <location>
        <begin position="1"/>
        <end position="12"/>
    </location>
</feature>
<evidence type="ECO:0000313" key="2">
    <source>
        <dbReference type="EMBL" id="EQB11460.1"/>
    </source>
</evidence>
<sequence>MGKDRGGGEKGLAHASGEAGAARQTAYIEAAAISAINE</sequence>
<dbReference type="AlphaFoldDB" id="T0II97"/>
<name>T0II97_9SPHN</name>
<evidence type="ECO:0000313" key="3">
    <source>
        <dbReference type="Proteomes" id="UP000015531"/>
    </source>
</evidence>
<dbReference type="Proteomes" id="UP000015531">
    <property type="component" value="Unassembled WGS sequence"/>
</dbReference>
<reference evidence="2 3" key="1">
    <citation type="journal article" date="2013" name="Genome Announc.">
        <title>Draft Genome Sequence of Sphingobium lactosutens Strain DS20T, Isolated from a Hexachlorocyclohexane Dumpsite.</title>
        <authorList>
            <person name="Kumar R."/>
            <person name="Dwivedi V."/>
            <person name="Negi V."/>
            <person name="Khurana J.P."/>
            <person name="Lal R."/>
        </authorList>
    </citation>
    <scope>NUCLEOTIDE SEQUENCE [LARGE SCALE GENOMIC DNA]</scope>
    <source>
        <strain evidence="2 3">DS20</strain>
    </source>
</reference>
<accession>T0II97</accession>
<organism evidence="2 3">
    <name type="scientific">Sphingobium lactosutens DS20</name>
    <dbReference type="NCBI Taxonomy" id="1331060"/>
    <lineage>
        <taxon>Bacteria</taxon>
        <taxon>Pseudomonadati</taxon>
        <taxon>Pseudomonadota</taxon>
        <taxon>Alphaproteobacteria</taxon>
        <taxon>Sphingomonadales</taxon>
        <taxon>Sphingomonadaceae</taxon>
        <taxon>Sphingobium</taxon>
    </lineage>
</organism>
<evidence type="ECO:0000256" key="1">
    <source>
        <dbReference type="SAM" id="MobiDB-lite"/>
    </source>
</evidence>
<dbReference type="PATRIC" id="fig|1331060.3.peg.4645"/>
<comment type="caution">
    <text evidence="2">The sequence shown here is derived from an EMBL/GenBank/DDBJ whole genome shotgun (WGS) entry which is preliminary data.</text>
</comment>
<proteinExistence type="predicted"/>
<feature type="region of interest" description="Disordered" evidence="1">
    <location>
        <begin position="1"/>
        <end position="22"/>
    </location>
</feature>